<dbReference type="PANTHER" id="PTHR42720:SF1">
    <property type="entry name" value="GLYCEROL 3-PHOSPHATE OXIDASE"/>
    <property type="match status" value="1"/>
</dbReference>
<dbReference type="SUPFAM" id="SSF54373">
    <property type="entry name" value="FAD-linked reductases, C-terminal domain"/>
    <property type="match status" value="1"/>
</dbReference>
<dbReference type="Pfam" id="PF04324">
    <property type="entry name" value="Fer2_BFD"/>
    <property type="match status" value="1"/>
</dbReference>
<dbReference type="Gene3D" id="1.10.10.1100">
    <property type="entry name" value="BFD-like [2Fe-2S]-binding domain"/>
    <property type="match status" value="1"/>
</dbReference>
<reference evidence="4" key="2">
    <citation type="journal article" date="2023" name="Nat. Commun.">
        <title>Cultivation of marine bacteria of the SAR202 clade.</title>
        <authorList>
            <person name="Lim Y."/>
            <person name="Seo J.H."/>
            <person name="Giovannoni S.J."/>
            <person name="Kang I."/>
            <person name="Cho J.C."/>
        </authorList>
    </citation>
    <scope>NUCLEOTIDE SEQUENCE</scope>
    <source>
        <strain evidence="4">JH1073</strain>
    </source>
</reference>
<gene>
    <name evidence="3" type="ORF">GKO46_11935</name>
    <name evidence="4" type="ORF">GKO48_09600</name>
</gene>
<dbReference type="InterPro" id="IPR006076">
    <property type="entry name" value="FAD-dep_OxRdtase"/>
</dbReference>
<name>A0AAJ6CS20_9CHLR</name>
<evidence type="ECO:0000313" key="4">
    <source>
        <dbReference type="EMBL" id="WFG39861.1"/>
    </source>
</evidence>
<dbReference type="PANTHER" id="PTHR42720">
    <property type="entry name" value="GLYCEROL-3-PHOSPHATE DEHYDROGENASE"/>
    <property type="match status" value="1"/>
</dbReference>
<dbReference type="AlphaFoldDB" id="A0AAJ6CS20"/>
<dbReference type="InterPro" id="IPR041854">
    <property type="entry name" value="BFD-like_2Fe2S-bd_dom_sf"/>
</dbReference>
<feature type="domain" description="FAD dependent oxidoreductase" evidence="1">
    <location>
        <begin position="6"/>
        <end position="362"/>
    </location>
</feature>
<dbReference type="SUPFAM" id="SSF51905">
    <property type="entry name" value="FAD/NAD(P)-binding domain"/>
    <property type="match status" value="1"/>
</dbReference>
<sequence>MSEKYDVAIIGGGVVGSAIARELSKYDLKITVLERAADVARGTSGKNSGVVHTGINVPFGSVKAKFNVASAKMFEQYCADLDVPFKRVGKVIVALGEAEVPDLEGLKAKGEANGVPDLEIIDRATLKKLEPNIEGAGALNVPTAAIACPYSLTIALAESATASGVEIKLNSPVTGIKGTEGAFEIETPNETISAGLIVNSAGLNSDKIARMVGVHRWRVWPCRGEYVILDKRVGGLINSMVYPVPPKGGAGLGIHITPTTDGNILLGPSADYTNDGDDVRTTAKIRRQLLKEAGEFLPGLTPRDVITAYSGMRPKLVPAKVGGFGDFVVEEVEEAPGVMQLVGIESPGLTAAPAIAEHVSEWVRDRIPAGENSSFQKTWSSVHRTREESISTVDNLIAEDPGYGEIVCRCEMVTKTEIVDSINNKLGASSLNAIKYRSRATMGRCQGGFCGPRIVDLLLENGKSPESITLNGGDSWLFLGTTEDLRAESKAKRAKQKVGAK</sequence>
<feature type="domain" description="BFD-like [2Fe-2S]-binding" evidence="2">
    <location>
        <begin position="406"/>
        <end position="458"/>
    </location>
</feature>
<dbReference type="Proteomes" id="UP001321249">
    <property type="component" value="Unassembled WGS sequence"/>
</dbReference>
<dbReference type="InterPro" id="IPR036188">
    <property type="entry name" value="FAD/NAD-bd_sf"/>
</dbReference>
<dbReference type="InterPro" id="IPR052745">
    <property type="entry name" value="G3P_Oxidase/Oxidoreductase"/>
</dbReference>
<dbReference type="EMBL" id="WMBE01000003">
    <property type="protein sequence ID" value="MDG0867778.1"/>
    <property type="molecule type" value="Genomic_DNA"/>
</dbReference>
<dbReference type="RefSeq" id="WP_342826463.1">
    <property type="nucleotide sequence ID" value="NZ_CP046146.1"/>
</dbReference>
<dbReference type="Proteomes" id="UP001219901">
    <property type="component" value="Chromosome"/>
</dbReference>
<evidence type="ECO:0000313" key="5">
    <source>
        <dbReference type="Proteomes" id="UP001219901"/>
    </source>
</evidence>
<protein>
    <submittedName>
        <fullName evidence="4">FAD-dependent oxidoreductase</fullName>
    </submittedName>
</protein>
<dbReference type="Gene3D" id="3.50.50.60">
    <property type="entry name" value="FAD/NAD(P)-binding domain"/>
    <property type="match status" value="1"/>
</dbReference>
<keyword evidence="5" id="KW-1185">Reference proteome</keyword>
<organism evidence="4 5">
    <name type="scientific">Candidatus Lucifugimonas marina</name>
    <dbReference type="NCBI Taxonomy" id="3038979"/>
    <lineage>
        <taxon>Bacteria</taxon>
        <taxon>Bacillati</taxon>
        <taxon>Chloroflexota</taxon>
        <taxon>Dehalococcoidia</taxon>
        <taxon>SAR202 cluster</taxon>
        <taxon>Candidatus Lucifugimonadales</taxon>
        <taxon>Candidatus Lucifugimonadaceae</taxon>
        <taxon>Candidatus Lucifugimonas</taxon>
    </lineage>
</organism>
<dbReference type="CDD" id="cd19946">
    <property type="entry name" value="GlpA-like_Fer2_BFD-like"/>
    <property type="match status" value="1"/>
</dbReference>
<evidence type="ECO:0000259" key="1">
    <source>
        <dbReference type="Pfam" id="PF01266"/>
    </source>
</evidence>
<reference evidence="5 6" key="1">
    <citation type="submission" date="2019-11" db="EMBL/GenBank/DDBJ databases">
        <authorList>
            <person name="Cho J.-C."/>
        </authorList>
    </citation>
    <scope>NUCLEOTIDE SEQUENCE [LARGE SCALE GENOMIC DNA]</scope>
    <source>
        <strain evidence="4 5">JH1073</strain>
        <strain evidence="3 6">JH702</strain>
    </source>
</reference>
<proteinExistence type="predicted"/>
<evidence type="ECO:0000313" key="6">
    <source>
        <dbReference type="Proteomes" id="UP001321249"/>
    </source>
</evidence>
<dbReference type="EMBL" id="CP046147">
    <property type="protein sequence ID" value="WFG39861.1"/>
    <property type="molecule type" value="Genomic_DNA"/>
</dbReference>
<accession>A0AAJ6CS20</accession>
<reference evidence="5" key="3">
    <citation type="submission" date="2023-06" db="EMBL/GenBank/DDBJ databases">
        <title>Pangenomics reveal diversification of enzyme families and niche specialization in globally abundant SAR202 bacteria.</title>
        <authorList>
            <person name="Saw J.H.W."/>
        </authorList>
    </citation>
    <scope>NUCLEOTIDE SEQUENCE [LARGE SCALE GENOMIC DNA]</scope>
    <source>
        <strain evidence="5">JH1073</strain>
    </source>
</reference>
<dbReference type="Pfam" id="PF01266">
    <property type="entry name" value="DAO"/>
    <property type="match status" value="1"/>
</dbReference>
<evidence type="ECO:0000313" key="3">
    <source>
        <dbReference type="EMBL" id="MDG0867778.1"/>
    </source>
</evidence>
<dbReference type="InterPro" id="IPR007419">
    <property type="entry name" value="BFD-like_2Fe2S-bd_dom"/>
</dbReference>
<dbReference type="Gene3D" id="3.30.9.10">
    <property type="entry name" value="D-Amino Acid Oxidase, subunit A, domain 2"/>
    <property type="match status" value="1"/>
</dbReference>
<evidence type="ECO:0000259" key="2">
    <source>
        <dbReference type="Pfam" id="PF04324"/>
    </source>
</evidence>